<accession>A0ABR2PNG2</accession>
<name>A0ABR2PNG2_9ROSI</name>
<reference evidence="2 3" key="1">
    <citation type="journal article" date="2024" name="G3 (Bethesda)">
        <title>Genome assembly of Hibiscus sabdariffa L. provides insights into metabolisms of medicinal natural products.</title>
        <authorList>
            <person name="Kim T."/>
        </authorList>
    </citation>
    <scope>NUCLEOTIDE SEQUENCE [LARGE SCALE GENOMIC DNA]</scope>
    <source>
        <strain evidence="2">TK-2024</strain>
        <tissue evidence="2">Old leaves</tissue>
    </source>
</reference>
<protein>
    <submittedName>
        <fullName evidence="2">Uncharacterized protein</fullName>
    </submittedName>
</protein>
<feature type="compositionally biased region" description="Basic and acidic residues" evidence="1">
    <location>
        <begin position="38"/>
        <end position="60"/>
    </location>
</feature>
<sequence>MDLQTLSIEEHERLVKCESVVIGWRLAVVMTWNRFHDQGDESGEKAGDEQGPDRPNKDLAADNDASEIDVPLLLLLLAGAKQPALLRLVQGTRQRSPVQVLQVPAPVVVGGGIRRVYLQRASPTDLYRTCSS</sequence>
<organism evidence="2 3">
    <name type="scientific">Hibiscus sabdariffa</name>
    <name type="common">roselle</name>
    <dbReference type="NCBI Taxonomy" id="183260"/>
    <lineage>
        <taxon>Eukaryota</taxon>
        <taxon>Viridiplantae</taxon>
        <taxon>Streptophyta</taxon>
        <taxon>Embryophyta</taxon>
        <taxon>Tracheophyta</taxon>
        <taxon>Spermatophyta</taxon>
        <taxon>Magnoliopsida</taxon>
        <taxon>eudicotyledons</taxon>
        <taxon>Gunneridae</taxon>
        <taxon>Pentapetalae</taxon>
        <taxon>rosids</taxon>
        <taxon>malvids</taxon>
        <taxon>Malvales</taxon>
        <taxon>Malvaceae</taxon>
        <taxon>Malvoideae</taxon>
        <taxon>Hibiscus</taxon>
    </lineage>
</organism>
<evidence type="ECO:0000313" key="3">
    <source>
        <dbReference type="Proteomes" id="UP001396334"/>
    </source>
</evidence>
<keyword evidence="3" id="KW-1185">Reference proteome</keyword>
<gene>
    <name evidence="2" type="ORF">V6N11_064378</name>
</gene>
<evidence type="ECO:0000313" key="2">
    <source>
        <dbReference type="EMBL" id="KAK8989967.1"/>
    </source>
</evidence>
<proteinExistence type="predicted"/>
<comment type="caution">
    <text evidence="2">The sequence shown here is derived from an EMBL/GenBank/DDBJ whole genome shotgun (WGS) entry which is preliminary data.</text>
</comment>
<dbReference type="Proteomes" id="UP001396334">
    <property type="component" value="Unassembled WGS sequence"/>
</dbReference>
<feature type="region of interest" description="Disordered" evidence="1">
    <location>
        <begin position="38"/>
        <end position="62"/>
    </location>
</feature>
<evidence type="ECO:0000256" key="1">
    <source>
        <dbReference type="SAM" id="MobiDB-lite"/>
    </source>
</evidence>
<dbReference type="EMBL" id="JBBPBN010000056">
    <property type="protein sequence ID" value="KAK8989967.1"/>
    <property type="molecule type" value="Genomic_DNA"/>
</dbReference>